<organism evidence="2 3">
    <name type="scientific">Camellia sinensis</name>
    <name type="common">Tea plant</name>
    <name type="synonym">Thea sinensis</name>
    <dbReference type="NCBI Taxonomy" id="4442"/>
    <lineage>
        <taxon>Eukaryota</taxon>
        <taxon>Viridiplantae</taxon>
        <taxon>Streptophyta</taxon>
        <taxon>Embryophyta</taxon>
        <taxon>Tracheophyta</taxon>
        <taxon>Spermatophyta</taxon>
        <taxon>Magnoliopsida</taxon>
        <taxon>eudicotyledons</taxon>
        <taxon>Gunneridae</taxon>
        <taxon>Pentapetalae</taxon>
        <taxon>asterids</taxon>
        <taxon>Ericales</taxon>
        <taxon>Theaceae</taxon>
        <taxon>Camellia</taxon>
    </lineage>
</organism>
<gene>
    <name evidence="2" type="ORF">HYC85_029334</name>
</gene>
<dbReference type="EMBL" id="JACBKZ010000014">
    <property type="protein sequence ID" value="KAF5933163.1"/>
    <property type="molecule type" value="Genomic_DNA"/>
</dbReference>
<evidence type="ECO:0000313" key="3">
    <source>
        <dbReference type="Proteomes" id="UP000593564"/>
    </source>
</evidence>
<protein>
    <submittedName>
        <fullName evidence="2">Uncharacterized protein</fullName>
    </submittedName>
</protein>
<dbReference type="Proteomes" id="UP000593564">
    <property type="component" value="Unassembled WGS sequence"/>
</dbReference>
<feature type="region of interest" description="Disordered" evidence="1">
    <location>
        <begin position="69"/>
        <end position="88"/>
    </location>
</feature>
<evidence type="ECO:0000256" key="1">
    <source>
        <dbReference type="SAM" id="MobiDB-lite"/>
    </source>
</evidence>
<name>A0A7J7FXP6_CAMSI</name>
<dbReference type="AlphaFoldDB" id="A0A7J7FXP6"/>
<feature type="compositionally biased region" description="Polar residues" evidence="1">
    <location>
        <begin position="71"/>
        <end position="88"/>
    </location>
</feature>
<keyword evidence="3" id="KW-1185">Reference proteome</keyword>
<proteinExistence type="predicted"/>
<comment type="caution">
    <text evidence="2">The sequence shown here is derived from an EMBL/GenBank/DDBJ whole genome shotgun (WGS) entry which is preliminary data.</text>
</comment>
<accession>A0A7J7FXP6</accession>
<sequence>MSPVHALKLLIEKGHIKPLKPQPLPDPLPPRHDPTQYCIFHQQHGHPTDWCYRLRHEIQDLIDNKIIAPPSKSNVTTNPLPTHNQVPPSRNINLIHTMPFTYNPNIYITPTHLPKRESIAVDLAFGILASSSTTSRARNFTSKSSPILGRATIGKDQPEAILSQVIELENLTKMVSVRQIGDRSHFLHPGLQRVVVGFNTYLDLKFTFLFSRDMRLDHKFTFLLSRETHLDLKFTFLLSRETRLDLFTFLLSREMHLDLKFTFLLSRETRWDLKFTISPLV</sequence>
<evidence type="ECO:0000313" key="2">
    <source>
        <dbReference type="EMBL" id="KAF5933163.1"/>
    </source>
</evidence>
<reference evidence="3" key="1">
    <citation type="journal article" date="2020" name="Nat. Commun.">
        <title>Genome assembly of wild tea tree DASZ reveals pedigree and selection history of tea varieties.</title>
        <authorList>
            <person name="Zhang W."/>
            <person name="Zhang Y."/>
            <person name="Qiu H."/>
            <person name="Guo Y."/>
            <person name="Wan H."/>
            <person name="Zhang X."/>
            <person name="Scossa F."/>
            <person name="Alseekh S."/>
            <person name="Zhang Q."/>
            <person name="Wang P."/>
            <person name="Xu L."/>
            <person name="Schmidt M.H."/>
            <person name="Jia X."/>
            <person name="Li D."/>
            <person name="Zhu A."/>
            <person name="Guo F."/>
            <person name="Chen W."/>
            <person name="Ni D."/>
            <person name="Usadel B."/>
            <person name="Fernie A.R."/>
            <person name="Wen W."/>
        </authorList>
    </citation>
    <scope>NUCLEOTIDE SEQUENCE [LARGE SCALE GENOMIC DNA]</scope>
    <source>
        <strain evidence="3">cv. G240</strain>
    </source>
</reference>
<reference evidence="2 3" key="2">
    <citation type="submission" date="2020-07" db="EMBL/GenBank/DDBJ databases">
        <title>Genome assembly of wild tea tree DASZ reveals pedigree and selection history of tea varieties.</title>
        <authorList>
            <person name="Zhang W."/>
        </authorList>
    </citation>
    <scope>NUCLEOTIDE SEQUENCE [LARGE SCALE GENOMIC DNA]</scope>
    <source>
        <strain evidence="3">cv. G240</strain>
        <tissue evidence="2">Leaf</tissue>
    </source>
</reference>